<name>A0ABS7EHJ8_9GAMM</name>
<dbReference type="EMBL" id="JAHZSS010000015">
    <property type="protein sequence ID" value="MBW8191817.1"/>
    <property type="molecule type" value="Genomic_DNA"/>
</dbReference>
<dbReference type="Proteomes" id="UP001166251">
    <property type="component" value="Unassembled WGS sequence"/>
</dbReference>
<proteinExistence type="predicted"/>
<evidence type="ECO:0000313" key="2">
    <source>
        <dbReference type="Proteomes" id="UP001166251"/>
    </source>
</evidence>
<reference evidence="1" key="1">
    <citation type="submission" date="2021-07" db="EMBL/GenBank/DDBJ databases">
        <title>Neiella marina sp. nov., isolated from the intestinal content of sea cucumber Apostichopus japonicus.</title>
        <authorList>
            <person name="Bai X."/>
        </authorList>
    </citation>
    <scope>NUCLEOTIDE SEQUENCE</scope>
    <source>
        <strain evidence="1">126</strain>
    </source>
</reference>
<accession>A0ABS7EHJ8</accession>
<comment type="caution">
    <text evidence="1">The sequence shown here is derived from an EMBL/GenBank/DDBJ whole genome shotgun (WGS) entry which is preliminary data.</text>
</comment>
<organism evidence="1 2">
    <name type="scientific">Neiella holothuriorum</name>
    <dbReference type="NCBI Taxonomy" id="2870530"/>
    <lineage>
        <taxon>Bacteria</taxon>
        <taxon>Pseudomonadati</taxon>
        <taxon>Pseudomonadota</taxon>
        <taxon>Gammaproteobacteria</taxon>
        <taxon>Alteromonadales</taxon>
        <taxon>Echinimonadaceae</taxon>
        <taxon>Neiella</taxon>
    </lineage>
</organism>
<keyword evidence="2" id="KW-1185">Reference proteome</keyword>
<protein>
    <submittedName>
        <fullName evidence="1">Uncharacterized protein</fullName>
    </submittedName>
</protein>
<dbReference type="RefSeq" id="WP_220104493.1">
    <property type="nucleotide sequence ID" value="NZ_JAHZSS010000015.1"/>
</dbReference>
<gene>
    <name evidence="1" type="ORF">K0504_12295</name>
</gene>
<evidence type="ECO:0000313" key="1">
    <source>
        <dbReference type="EMBL" id="MBW8191817.1"/>
    </source>
</evidence>
<sequence length="62" mass="6614">MAKLTLQISEAAKPELLLPDIAATFFQAAEVHALSAQMFNIDTGANDIRARVSAERGISVTV</sequence>